<reference evidence="1 2" key="1">
    <citation type="submission" date="2023-03" db="EMBL/GenBank/DDBJ databases">
        <title>Paludisphaera mucosa sp. nov. a novel planctomycete from northern fen.</title>
        <authorList>
            <person name="Ivanova A."/>
        </authorList>
    </citation>
    <scope>NUCLEOTIDE SEQUENCE [LARGE SCALE GENOMIC DNA]</scope>
    <source>
        <strain evidence="1 2">Pla2</strain>
    </source>
</reference>
<proteinExistence type="predicted"/>
<keyword evidence="2" id="KW-1185">Reference proteome</keyword>
<dbReference type="RefSeq" id="WP_277859116.1">
    <property type="nucleotide sequence ID" value="NZ_JARRAG010000001.1"/>
</dbReference>
<evidence type="ECO:0000313" key="1">
    <source>
        <dbReference type="EMBL" id="MDG3002752.1"/>
    </source>
</evidence>
<comment type="caution">
    <text evidence="1">The sequence shown here is derived from an EMBL/GenBank/DDBJ whole genome shotgun (WGS) entry which is preliminary data.</text>
</comment>
<dbReference type="EMBL" id="JARRAG010000001">
    <property type="protein sequence ID" value="MDG3002752.1"/>
    <property type="molecule type" value="Genomic_DNA"/>
</dbReference>
<protein>
    <submittedName>
        <fullName evidence="1">Uncharacterized protein</fullName>
    </submittedName>
</protein>
<sequence length="75" mass="8076">MSLKPVVELGVAEAYAILAARPEGEGLPPLDAIENEDWGRDFLLSRFEDVPAAELAALGLRWDDGTRDEAGHQSG</sequence>
<accession>A0ABT6F597</accession>
<gene>
    <name evidence="1" type="ORF">PZE19_03035</name>
</gene>
<organism evidence="1 2">
    <name type="scientific">Paludisphaera mucosa</name>
    <dbReference type="NCBI Taxonomy" id="3030827"/>
    <lineage>
        <taxon>Bacteria</taxon>
        <taxon>Pseudomonadati</taxon>
        <taxon>Planctomycetota</taxon>
        <taxon>Planctomycetia</taxon>
        <taxon>Isosphaerales</taxon>
        <taxon>Isosphaeraceae</taxon>
        <taxon>Paludisphaera</taxon>
    </lineage>
</organism>
<name>A0ABT6F597_9BACT</name>
<dbReference type="Proteomes" id="UP001216907">
    <property type="component" value="Unassembled WGS sequence"/>
</dbReference>
<evidence type="ECO:0000313" key="2">
    <source>
        <dbReference type="Proteomes" id="UP001216907"/>
    </source>
</evidence>